<evidence type="ECO:0000256" key="1">
    <source>
        <dbReference type="SAM" id="MobiDB-lite"/>
    </source>
</evidence>
<comment type="caution">
    <text evidence="2">The sequence shown here is derived from an EMBL/GenBank/DDBJ whole genome shotgun (WGS) entry which is preliminary data.</text>
</comment>
<dbReference type="SUPFAM" id="SSF55729">
    <property type="entry name" value="Acyl-CoA N-acyltransferases (Nat)"/>
    <property type="match status" value="1"/>
</dbReference>
<organism evidence="2 3">
    <name type="scientific">Penicillium nordicum</name>
    <dbReference type="NCBI Taxonomy" id="229535"/>
    <lineage>
        <taxon>Eukaryota</taxon>
        <taxon>Fungi</taxon>
        <taxon>Dikarya</taxon>
        <taxon>Ascomycota</taxon>
        <taxon>Pezizomycotina</taxon>
        <taxon>Eurotiomycetes</taxon>
        <taxon>Eurotiomycetidae</taxon>
        <taxon>Eurotiales</taxon>
        <taxon>Aspergillaceae</taxon>
        <taxon>Penicillium</taxon>
    </lineage>
</organism>
<evidence type="ECO:0000313" key="2">
    <source>
        <dbReference type="EMBL" id="KOS45268.1"/>
    </source>
</evidence>
<gene>
    <name evidence="2" type="ORF">ACN38_g3799</name>
</gene>
<proteinExistence type="predicted"/>
<accession>A0A0M8P513</accession>
<keyword evidence="3" id="KW-1185">Reference proteome</keyword>
<dbReference type="AlphaFoldDB" id="A0A0M8P513"/>
<dbReference type="OrthoDB" id="2129362at2759"/>
<protein>
    <recommendedName>
        <fullName evidence="4">N-acetyltransferase domain-containing protein</fullName>
    </recommendedName>
</protein>
<feature type="compositionally biased region" description="Polar residues" evidence="1">
    <location>
        <begin position="564"/>
        <end position="593"/>
    </location>
</feature>
<feature type="region of interest" description="Disordered" evidence="1">
    <location>
        <begin position="563"/>
        <end position="593"/>
    </location>
</feature>
<dbReference type="Gene3D" id="3.40.630.30">
    <property type="match status" value="1"/>
</dbReference>
<dbReference type="Proteomes" id="UP000037696">
    <property type="component" value="Unassembled WGS sequence"/>
</dbReference>
<name>A0A0M8P513_9EURO</name>
<dbReference type="InterPro" id="IPR016181">
    <property type="entry name" value="Acyl_CoA_acyltransferase"/>
</dbReference>
<evidence type="ECO:0008006" key="4">
    <source>
        <dbReference type="Google" id="ProtNLM"/>
    </source>
</evidence>
<evidence type="ECO:0000313" key="3">
    <source>
        <dbReference type="Proteomes" id="UP000037696"/>
    </source>
</evidence>
<sequence>MAEEIEIPMPLRGRNAVYQKPPNKFNKPTSTVALNGSSSVSAMLHVFESMDEMERNKLIQSIENLSWRKTWDLTKQFDKQRREKMPVKQPLFGMENESHSCPEMLPTARDGPGVDLGSVVYELLAKPRTAEGVEEPEPWAAADPPDYIPDYEHGKIEKTVKRSNNVEFRTQWDAQRKRQANAYAKSHRIYPIVQNDTLALTSDYKKVVYEPERSLLDDWNLDVQDGEDRWHEFKHRITSFDLPNASVRKQFRTWWDTIPAGHQVDIYHAAFFDGTAMPDGQSTMFLPDIKHIPTPRDMKDELTRLHWHETSEGYVYNLGKVNRRRQKKEQEHQEHLRRTAAYRAWLELPPDSKVVPPGIYLRPAEQYDVSSILEIVNWYARTSALSSKSRSMEANDVGELVQFCRENHLPFVVAARRPPERLCRNQIDPVVGYAYVGFHGHGKRADKHTGELHVFVQESSKKQHIGRALVDMVLSCFDVTSKQSKDYEFDRTGTVQYGAGYGCFLRSMVCAIAKSPEAREEHAWIKKWLERDFGFEEKCGVKNARVKSGKSFDLQCMARRIKAPQSNNGVKGRPQAQTRPQGSGTQSAMLNYV</sequence>
<dbReference type="EMBL" id="LHQQ01000046">
    <property type="protein sequence ID" value="KOS45268.1"/>
    <property type="molecule type" value="Genomic_DNA"/>
</dbReference>
<reference evidence="2 3" key="1">
    <citation type="submission" date="2015-08" db="EMBL/GenBank/DDBJ databases">
        <title>Genome sequencing of Penicillium nordicum.</title>
        <authorList>
            <person name="Nguyen H.D."/>
            <person name="Seifert K.A."/>
        </authorList>
    </citation>
    <scope>NUCLEOTIDE SEQUENCE [LARGE SCALE GENOMIC DNA]</scope>
    <source>
        <strain evidence="2 3">DAOMC 185683</strain>
    </source>
</reference>